<dbReference type="GO" id="GO:0008299">
    <property type="term" value="P:isoprenoid biosynthetic process"/>
    <property type="evidence" value="ECO:0007669"/>
    <property type="project" value="InterPro"/>
</dbReference>
<name>A0A1L8MKJ8_9STRE</name>
<dbReference type="PROSITE" id="PS00444">
    <property type="entry name" value="POLYPRENYL_SYNTHASE_2"/>
    <property type="match status" value="1"/>
</dbReference>
<dbReference type="SUPFAM" id="SSF48576">
    <property type="entry name" value="Terpenoid synthases"/>
    <property type="match status" value="1"/>
</dbReference>
<keyword evidence="5" id="KW-0460">Magnesium</keyword>
<dbReference type="PROSITE" id="PS00723">
    <property type="entry name" value="POLYPRENYL_SYNTHASE_1"/>
    <property type="match status" value="1"/>
</dbReference>
<dbReference type="Gene3D" id="1.10.600.10">
    <property type="entry name" value="Farnesyl Diphosphate Synthase"/>
    <property type="match status" value="1"/>
</dbReference>
<dbReference type="PANTHER" id="PTHR12001:SF69">
    <property type="entry name" value="ALL TRANS-POLYPRENYL-DIPHOSPHATE SYNTHASE PDSS1"/>
    <property type="match status" value="1"/>
</dbReference>
<evidence type="ECO:0000256" key="1">
    <source>
        <dbReference type="ARBA" id="ARBA00001946"/>
    </source>
</evidence>
<evidence type="ECO:0000256" key="2">
    <source>
        <dbReference type="ARBA" id="ARBA00006706"/>
    </source>
</evidence>
<dbReference type="Pfam" id="PF00348">
    <property type="entry name" value="polyprenyl_synt"/>
    <property type="match status" value="1"/>
</dbReference>
<dbReference type="SFLD" id="SFLDS00005">
    <property type="entry name" value="Isoprenoid_Synthase_Type_I"/>
    <property type="match status" value="1"/>
</dbReference>
<evidence type="ECO:0000256" key="3">
    <source>
        <dbReference type="ARBA" id="ARBA00022679"/>
    </source>
</evidence>
<evidence type="ECO:0000256" key="5">
    <source>
        <dbReference type="ARBA" id="ARBA00022842"/>
    </source>
</evidence>
<dbReference type="EMBL" id="LZDD01000003">
    <property type="protein sequence ID" value="OJF71205.1"/>
    <property type="molecule type" value="Genomic_DNA"/>
</dbReference>
<dbReference type="PANTHER" id="PTHR12001">
    <property type="entry name" value="GERANYLGERANYL PYROPHOSPHATE SYNTHASE"/>
    <property type="match status" value="1"/>
</dbReference>
<proteinExistence type="inferred from homology"/>
<keyword evidence="3 6" id="KW-0808">Transferase</keyword>
<sequence>MSSYWSKYPEIENQIQDVCQIIEERAHVRNTEIQDAIVQLTQAGGKYLRPAFFFLFTNFGQNREEKSEQLTKIAASLEILHMATLIHDDVIDDSPLRRGQKTIQTSFGKDVAVYTGDFLFTVFFELILETMQNSPFMTVNAKAMKKILVGELDQMQLYFNQDQSIRDYLRSISGKTAELFRLASKEGAYFGGASPEVVSRAGRIGYNIGMTFQILDDILDYTAKPKDFNKPVLEDITNGVYSLPLLFALKENPTAFKELLDKKDKLSPEELTHISKLVVVNHGVEKAQELARKYTQKAMDDIQKLPKIKTQKQLMQLTNHLLKRKI</sequence>
<dbReference type="Proteomes" id="UP000182015">
    <property type="component" value="Unassembled WGS sequence"/>
</dbReference>
<comment type="cofactor">
    <cofactor evidence="1">
        <name>Mg(2+)</name>
        <dbReference type="ChEBI" id="CHEBI:18420"/>
    </cofactor>
</comment>
<dbReference type="InterPro" id="IPR000092">
    <property type="entry name" value="Polyprenyl_synt"/>
</dbReference>
<organism evidence="7 8">
    <name type="scientific">Streptococcus bovimastitidis</name>
    <dbReference type="NCBI Taxonomy" id="1856638"/>
    <lineage>
        <taxon>Bacteria</taxon>
        <taxon>Bacillati</taxon>
        <taxon>Bacillota</taxon>
        <taxon>Bacilli</taxon>
        <taxon>Lactobacillales</taxon>
        <taxon>Streptococcaceae</taxon>
        <taxon>Streptococcus</taxon>
    </lineage>
</organism>
<evidence type="ECO:0000256" key="6">
    <source>
        <dbReference type="RuleBase" id="RU004466"/>
    </source>
</evidence>
<dbReference type="OrthoDB" id="9805316at2"/>
<keyword evidence="8" id="KW-1185">Reference proteome</keyword>
<protein>
    <submittedName>
        <fullName evidence="7">Farnesyl pyrophosphate synthetase</fullName>
    </submittedName>
</protein>
<dbReference type="STRING" id="1856638.A9Q68_08360"/>
<evidence type="ECO:0000313" key="8">
    <source>
        <dbReference type="Proteomes" id="UP000182015"/>
    </source>
</evidence>
<comment type="similarity">
    <text evidence="2 6">Belongs to the FPP/GGPP synthase family.</text>
</comment>
<accession>A0A1L8MKJ8</accession>
<dbReference type="InterPro" id="IPR033749">
    <property type="entry name" value="Polyprenyl_synt_CS"/>
</dbReference>
<reference evidence="8" key="1">
    <citation type="submission" date="2016-06" db="EMBL/GenBank/DDBJ databases">
        <authorList>
            <person name="de Vries S.P.W."/>
            <person name="Hadjirin N.F."/>
            <person name="Lay E.M."/>
            <person name="Zadoks R.N."/>
            <person name="Peacock S.J."/>
            <person name="Parkhill J."/>
            <person name="Grant A.J."/>
            <person name="Mcdougall S."/>
            <person name="Holmes M.A."/>
        </authorList>
    </citation>
    <scope>NUCLEOTIDE SEQUENCE [LARGE SCALE GENOMIC DNA]</scope>
    <source>
        <strain evidence="8">NZ1587</strain>
    </source>
</reference>
<evidence type="ECO:0000313" key="7">
    <source>
        <dbReference type="EMBL" id="OJF71205.1"/>
    </source>
</evidence>
<dbReference type="GO" id="GO:0046872">
    <property type="term" value="F:metal ion binding"/>
    <property type="evidence" value="ECO:0007669"/>
    <property type="project" value="UniProtKB-KW"/>
</dbReference>
<dbReference type="InterPro" id="IPR008949">
    <property type="entry name" value="Isoprenoid_synthase_dom_sf"/>
</dbReference>
<keyword evidence="4" id="KW-0479">Metal-binding</keyword>
<gene>
    <name evidence="7" type="ORF">A9Q68_08360</name>
</gene>
<dbReference type="RefSeq" id="WP_071794268.1">
    <property type="nucleotide sequence ID" value="NZ_LZDD01000003.1"/>
</dbReference>
<dbReference type="GO" id="GO:0004659">
    <property type="term" value="F:prenyltransferase activity"/>
    <property type="evidence" value="ECO:0007669"/>
    <property type="project" value="InterPro"/>
</dbReference>
<comment type="caution">
    <text evidence="7">The sequence shown here is derived from an EMBL/GenBank/DDBJ whole genome shotgun (WGS) entry which is preliminary data.</text>
</comment>
<dbReference type="AlphaFoldDB" id="A0A1L8MKJ8"/>
<dbReference type="CDD" id="cd00685">
    <property type="entry name" value="Trans_IPPS_HT"/>
    <property type="match status" value="1"/>
</dbReference>
<evidence type="ECO:0000256" key="4">
    <source>
        <dbReference type="ARBA" id="ARBA00022723"/>
    </source>
</evidence>